<gene>
    <name evidence="2" type="ORF">IHQ72_32100</name>
</gene>
<name>A0ABY5QXI2_9HYPH</name>
<accession>A0ABY5QXI2</accession>
<feature type="domain" description="Tn3 transposase DDE" evidence="1">
    <location>
        <begin position="6"/>
        <end position="35"/>
    </location>
</feature>
<dbReference type="InterPro" id="IPR002513">
    <property type="entry name" value="Tn3_Tnp_DDE_dom"/>
</dbReference>
<evidence type="ECO:0000313" key="2">
    <source>
        <dbReference type="EMBL" id="UVC15167.1"/>
    </source>
</evidence>
<dbReference type="EMBL" id="CP062229">
    <property type="protein sequence ID" value="UVC15167.1"/>
    <property type="molecule type" value="Genomic_DNA"/>
</dbReference>
<dbReference type="RefSeq" id="WP_374120295.1">
    <property type="nucleotide sequence ID" value="NZ_CP062229.1"/>
</dbReference>
<evidence type="ECO:0000313" key="3">
    <source>
        <dbReference type="Proteomes" id="UP001058098"/>
    </source>
</evidence>
<dbReference type="Pfam" id="PF01526">
    <property type="entry name" value="DDE_Tnp_Tn3"/>
    <property type="match status" value="1"/>
</dbReference>
<protein>
    <submittedName>
        <fullName evidence="2">Tn3 family transposase</fullName>
    </submittedName>
</protein>
<proteinExistence type="predicted"/>
<reference evidence="2" key="1">
    <citation type="submission" date="2020-09" db="EMBL/GenBank/DDBJ databases">
        <title>Rhizobia associated with sainfoin plants.</title>
        <authorList>
            <person name="Asharfi S."/>
            <person name="Kuzmanovic N."/>
            <person name="Bunk B."/>
            <person name="Sproeer C."/>
            <person name="Becker M."/>
            <person name="Thuenen T."/>
        </authorList>
    </citation>
    <scope>NUCLEOTIDE SEQUENCE</scope>
    <source>
        <strain evidence="2">OM4</strain>
    </source>
</reference>
<dbReference type="Proteomes" id="UP001058098">
    <property type="component" value="Chromosome"/>
</dbReference>
<evidence type="ECO:0000259" key="1">
    <source>
        <dbReference type="Pfam" id="PF01526"/>
    </source>
</evidence>
<sequence length="56" mass="6496">MERTFLRRRGTAFDKRIIHQLSPLGWDHINITGDYVWSDHLMVDGEGFLPLRIGAS</sequence>
<organism evidence="2 3">
    <name type="scientific">Mesorhizobium onobrychidis</name>
    <dbReference type="NCBI Taxonomy" id="2775404"/>
    <lineage>
        <taxon>Bacteria</taxon>
        <taxon>Pseudomonadati</taxon>
        <taxon>Pseudomonadota</taxon>
        <taxon>Alphaproteobacteria</taxon>
        <taxon>Hyphomicrobiales</taxon>
        <taxon>Phyllobacteriaceae</taxon>
        <taxon>Mesorhizobium</taxon>
    </lineage>
</organism>
<keyword evidence="3" id="KW-1185">Reference proteome</keyword>